<accession>A0A383UY11</accession>
<gene>
    <name evidence="1" type="ORF">BLGHR1_15586</name>
</gene>
<protein>
    <recommendedName>
        <fullName evidence="3">Cyclin-like protein</fullName>
    </recommendedName>
</protein>
<dbReference type="Proteomes" id="UP000275772">
    <property type="component" value="Unassembled WGS sequence"/>
</dbReference>
<dbReference type="CDD" id="cd20557">
    <property type="entry name" value="CYCLIN_ScPCL1-like"/>
    <property type="match status" value="1"/>
</dbReference>
<organism evidence="1 2">
    <name type="scientific">Blumeria hordei</name>
    <name type="common">Barley powdery mildew</name>
    <name type="synonym">Blumeria graminis f. sp. hordei</name>
    <dbReference type="NCBI Taxonomy" id="2867405"/>
    <lineage>
        <taxon>Eukaryota</taxon>
        <taxon>Fungi</taxon>
        <taxon>Dikarya</taxon>
        <taxon>Ascomycota</taxon>
        <taxon>Pezizomycotina</taxon>
        <taxon>Leotiomycetes</taxon>
        <taxon>Erysiphales</taxon>
        <taxon>Erysiphaceae</taxon>
        <taxon>Blumeria</taxon>
    </lineage>
</organism>
<dbReference type="VEuPathDB" id="FungiDB:BLGHR1_15586"/>
<evidence type="ECO:0000313" key="2">
    <source>
        <dbReference type="Proteomes" id="UP000275772"/>
    </source>
</evidence>
<name>A0A383UY11_BLUHO</name>
<dbReference type="PANTHER" id="PTHR15615:SF27">
    <property type="entry name" value="PHO85 CYCLIN CLG1"/>
    <property type="match status" value="1"/>
</dbReference>
<dbReference type="GO" id="GO:0005634">
    <property type="term" value="C:nucleus"/>
    <property type="evidence" value="ECO:0007669"/>
    <property type="project" value="TreeGrafter"/>
</dbReference>
<dbReference type="PANTHER" id="PTHR15615">
    <property type="match status" value="1"/>
</dbReference>
<reference evidence="1 2" key="1">
    <citation type="submission" date="2017-11" db="EMBL/GenBank/DDBJ databases">
        <authorList>
            <person name="Kracher B."/>
        </authorList>
    </citation>
    <scope>NUCLEOTIDE SEQUENCE [LARGE SCALE GENOMIC DNA]</scope>
    <source>
        <strain evidence="1 2">RACE1</strain>
    </source>
</reference>
<dbReference type="InterPro" id="IPR013922">
    <property type="entry name" value="Cyclin_PHO80-like"/>
</dbReference>
<proteinExistence type="predicted"/>
<dbReference type="EMBL" id="UNSH01000067">
    <property type="protein sequence ID" value="SZF04787.1"/>
    <property type="molecule type" value="Genomic_DNA"/>
</dbReference>
<evidence type="ECO:0000313" key="1">
    <source>
        <dbReference type="EMBL" id="SZF04787.1"/>
    </source>
</evidence>
<dbReference type="Pfam" id="PF08613">
    <property type="entry name" value="Cyclin"/>
    <property type="match status" value="1"/>
</dbReference>
<dbReference type="GO" id="GO:0016538">
    <property type="term" value="F:cyclin-dependent protein serine/threonine kinase regulator activity"/>
    <property type="evidence" value="ECO:0007669"/>
    <property type="project" value="TreeGrafter"/>
</dbReference>
<dbReference type="Gene3D" id="1.10.472.10">
    <property type="entry name" value="Cyclin-like"/>
    <property type="match status" value="1"/>
</dbReference>
<sequence>MIASGGVCAVLDYDIDLMTEYVAEMTQRLILPSPKVPSSLPEFVSDLLSSTRLPSTTILLGMHYLARRVNMFSTSGNQFVSEDSALRMLTIGLLLGSKFLDDNTFQNRSWSEVSGFPVSDLNKLEADWLFAMDYNIYVNLDENLDFNAWMANWEHWRKARISKPKSPLDLATAQQPLGNNSQRVHPYVQAYKPRTQPVNPMDNSMAFNIGYSKGEWAHSSHSYATPPYLTPPSAPDSLLNTPVYMNMSATGVVPRYNDWANYESVTNHTYTRGYQAQFHQNFHATQIAAYHTPVYQCSDFNYARRVWNNSPNCTPYGCYTCGDVRNLHAKNPPFYAPTLLNQTHSN</sequence>
<dbReference type="AlphaFoldDB" id="A0A383UY11"/>
<dbReference type="GO" id="GO:0019901">
    <property type="term" value="F:protein kinase binding"/>
    <property type="evidence" value="ECO:0007669"/>
    <property type="project" value="InterPro"/>
</dbReference>
<evidence type="ECO:0008006" key="3">
    <source>
        <dbReference type="Google" id="ProtNLM"/>
    </source>
</evidence>
<dbReference type="GO" id="GO:0000307">
    <property type="term" value="C:cyclin-dependent protein kinase holoenzyme complex"/>
    <property type="evidence" value="ECO:0007669"/>
    <property type="project" value="TreeGrafter"/>
</dbReference>